<protein>
    <submittedName>
        <fullName evidence="2">Uncharacterized protein</fullName>
    </submittedName>
</protein>
<keyword evidence="3" id="KW-1185">Reference proteome</keyword>
<accession>A0A9Q0P3C0</accession>
<dbReference type="Proteomes" id="UP001151752">
    <property type="component" value="Chromosome 5"/>
</dbReference>
<reference evidence="2" key="1">
    <citation type="submission" date="2022-11" db="EMBL/GenBank/DDBJ databases">
        <authorList>
            <person name="Hyden B.L."/>
            <person name="Feng K."/>
            <person name="Yates T."/>
            <person name="Jawdy S."/>
            <person name="Smart L.B."/>
            <person name="Muchero W."/>
        </authorList>
    </citation>
    <scope>NUCLEOTIDE SEQUENCE</scope>
    <source>
        <tissue evidence="2">Shoot tip</tissue>
    </source>
</reference>
<evidence type="ECO:0000313" key="3">
    <source>
        <dbReference type="Proteomes" id="UP001151752"/>
    </source>
</evidence>
<feature type="region of interest" description="Disordered" evidence="1">
    <location>
        <begin position="40"/>
        <end position="60"/>
    </location>
</feature>
<organism evidence="2 3">
    <name type="scientific">Salix koriyanagi</name>
    <dbReference type="NCBI Taxonomy" id="2511006"/>
    <lineage>
        <taxon>Eukaryota</taxon>
        <taxon>Viridiplantae</taxon>
        <taxon>Streptophyta</taxon>
        <taxon>Embryophyta</taxon>
        <taxon>Tracheophyta</taxon>
        <taxon>Spermatophyta</taxon>
        <taxon>Magnoliopsida</taxon>
        <taxon>eudicotyledons</taxon>
        <taxon>Gunneridae</taxon>
        <taxon>Pentapetalae</taxon>
        <taxon>rosids</taxon>
        <taxon>fabids</taxon>
        <taxon>Malpighiales</taxon>
        <taxon>Salicaceae</taxon>
        <taxon>Saliceae</taxon>
        <taxon>Salix</taxon>
    </lineage>
</organism>
<dbReference type="EMBL" id="JAPFFM010000020">
    <property type="protein sequence ID" value="KAJ6680856.1"/>
    <property type="molecule type" value="Genomic_DNA"/>
</dbReference>
<proteinExistence type="predicted"/>
<gene>
    <name evidence="2" type="ORF">OIU74_019356</name>
</gene>
<reference evidence="2" key="2">
    <citation type="journal article" date="2023" name="Int. J. Mol. Sci.">
        <title>De Novo Assembly and Annotation of 11 Diverse Shrub Willow (Salix) Genomes Reveals Novel Gene Organization in Sex-Linked Regions.</title>
        <authorList>
            <person name="Hyden B."/>
            <person name="Feng K."/>
            <person name="Yates T.B."/>
            <person name="Jawdy S."/>
            <person name="Cereghino C."/>
            <person name="Smart L.B."/>
            <person name="Muchero W."/>
        </authorList>
    </citation>
    <scope>NUCLEOTIDE SEQUENCE</scope>
    <source>
        <tissue evidence="2">Shoot tip</tissue>
    </source>
</reference>
<comment type="caution">
    <text evidence="2">The sequence shown here is derived from an EMBL/GenBank/DDBJ whole genome shotgun (WGS) entry which is preliminary data.</text>
</comment>
<name>A0A9Q0P3C0_9ROSI</name>
<evidence type="ECO:0000313" key="2">
    <source>
        <dbReference type="EMBL" id="KAJ6680856.1"/>
    </source>
</evidence>
<sequence>MYLEVTLEHGFMQTMEWILDGKSFSSKTCCWLPPPPSDYSDKTGHHHHEHTVNHGTLRDISSPTSTIYKLQAQKQGNGKTSLPVPILFE</sequence>
<evidence type="ECO:0000256" key="1">
    <source>
        <dbReference type="SAM" id="MobiDB-lite"/>
    </source>
</evidence>
<dbReference type="AlphaFoldDB" id="A0A9Q0P3C0"/>